<sequence length="527" mass="58264">MAPEPTRCDDPKEVKNWRVHLYCLAVSFGSLALGYDVSVMGGTLILPSFERDFGLLGLSEKEFDDLSSNILSAFQAGLFFGALASYLFAERFGRKWSLCGFLCVFMVGAAMMTGSRGSLGLLIAGRVVAGLGIGTAAPVIPVYIAEISPPSIRGRLVGFFEIGLQASQMCGFWVNYAVNRTVSAEGMTQWQIPLGIQLLPGFIMLVCLPFCPETPRWLCKRDRFEEAEKTLCHLRQLPASDPYILCEMQEVRDDVAMKISANGAGQTWRFKAQFSELFKKGIRNRLGIGLALMMCQNMTGVQIITYYSPRIFETLGIESTDTKLFATGFFGIAKTLGIAIFAFWVADHFGRRKGLIYGAFIGAIPMFYIGGYVMKADPVNTDGVTSSGWGYLAMVCIYLYGVIFCATWQGISSLYASEIYPLHIRTLCMAITIADERAWSYVVSRATPYMISDLGYGTYFFYGSLMVVMGFWVIWCIRETKGLPIEEMDALFGFAQTESLSDSEKQNGVEGQVKVDVNLQNSKGIST</sequence>
<keyword evidence="2" id="KW-1185">Reference proteome</keyword>
<evidence type="ECO:0000313" key="2">
    <source>
        <dbReference type="Proteomes" id="UP001165186"/>
    </source>
</evidence>
<dbReference type="EMBL" id="BSXG01000045">
    <property type="protein sequence ID" value="GME28204.1"/>
    <property type="molecule type" value="Genomic_DNA"/>
</dbReference>
<accession>A0ACB5S5X7</accession>
<gene>
    <name evidence="1" type="primary">g5287</name>
    <name evidence="1" type="ORF">NpPPO83_00005287</name>
</gene>
<evidence type="ECO:0000313" key="1">
    <source>
        <dbReference type="EMBL" id="GME28204.1"/>
    </source>
</evidence>
<name>A0ACB5S5X7_9PEZI</name>
<organism evidence="1 2">
    <name type="scientific">Neofusicoccum parvum</name>
    <dbReference type="NCBI Taxonomy" id="310453"/>
    <lineage>
        <taxon>Eukaryota</taxon>
        <taxon>Fungi</taxon>
        <taxon>Dikarya</taxon>
        <taxon>Ascomycota</taxon>
        <taxon>Pezizomycotina</taxon>
        <taxon>Dothideomycetes</taxon>
        <taxon>Dothideomycetes incertae sedis</taxon>
        <taxon>Botryosphaeriales</taxon>
        <taxon>Botryosphaeriaceae</taxon>
        <taxon>Neofusicoccum</taxon>
    </lineage>
</organism>
<protein>
    <submittedName>
        <fullName evidence="1">Quinate permease</fullName>
    </submittedName>
</protein>
<proteinExistence type="predicted"/>
<comment type="caution">
    <text evidence="1">The sequence shown here is derived from an EMBL/GenBank/DDBJ whole genome shotgun (WGS) entry which is preliminary data.</text>
</comment>
<reference evidence="1" key="1">
    <citation type="submission" date="2024-09" db="EMBL/GenBank/DDBJ databases">
        <title>Draft Genome Sequences of Neofusicoccum parvum.</title>
        <authorList>
            <person name="Ashida A."/>
            <person name="Camagna M."/>
            <person name="Tanaka A."/>
            <person name="Takemoto D."/>
        </authorList>
    </citation>
    <scope>NUCLEOTIDE SEQUENCE</scope>
    <source>
        <strain evidence="1">PPO83</strain>
    </source>
</reference>
<dbReference type="Proteomes" id="UP001165186">
    <property type="component" value="Unassembled WGS sequence"/>
</dbReference>